<dbReference type="InterPro" id="IPR003607">
    <property type="entry name" value="HD/PDEase_dom"/>
</dbReference>
<comment type="subunit">
    <text evidence="4">Homodimer.</text>
</comment>
<accession>A0A518D460</accession>
<reference evidence="9 10" key="1">
    <citation type="submission" date="2019-02" db="EMBL/GenBank/DDBJ databases">
        <title>Deep-cultivation of Planctomycetes and their phenomic and genomic characterization uncovers novel biology.</title>
        <authorList>
            <person name="Wiegand S."/>
            <person name="Jogler M."/>
            <person name="Boedeker C."/>
            <person name="Pinto D."/>
            <person name="Vollmers J."/>
            <person name="Rivas-Marin E."/>
            <person name="Kohn T."/>
            <person name="Peeters S.H."/>
            <person name="Heuer A."/>
            <person name="Rast P."/>
            <person name="Oberbeckmann S."/>
            <person name="Bunk B."/>
            <person name="Jeske O."/>
            <person name="Meyerdierks A."/>
            <person name="Storesund J.E."/>
            <person name="Kallscheuer N."/>
            <person name="Luecker S."/>
            <person name="Lage O.M."/>
            <person name="Pohl T."/>
            <person name="Merkel B.J."/>
            <person name="Hornburger P."/>
            <person name="Mueller R.-W."/>
            <person name="Bruemmer F."/>
            <person name="Labrenz M."/>
            <person name="Spormann A.M."/>
            <person name="Op den Camp H."/>
            <person name="Overmann J."/>
            <person name="Amann R."/>
            <person name="Jetten M.S.M."/>
            <person name="Mascher T."/>
            <person name="Medema M.H."/>
            <person name="Devos D.P."/>
            <person name="Kaster A.-K."/>
            <person name="Ovreas L."/>
            <person name="Rohde M."/>
            <person name="Galperin M.Y."/>
            <person name="Jogler C."/>
        </authorList>
    </citation>
    <scope>NUCLEOTIDE SEQUENCE [LARGE SCALE GENOMIC DNA]</scope>
    <source>
        <strain evidence="9 10">Pla163</strain>
    </source>
</reference>
<dbReference type="InterPro" id="IPR006674">
    <property type="entry name" value="HD_domain"/>
</dbReference>
<keyword evidence="7" id="KW-0378">Hydrolase</keyword>
<dbReference type="EMBL" id="CP036290">
    <property type="protein sequence ID" value="QDU86265.1"/>
    <property type="molecule type" value="Genomic_DNA"/>
</dbReference>
<evidence type="ECO:0000256" key="6">
    <source>
        <dbReference type="ARBA" id="ARBA00022723"/>
    </source>
</evidence>
<evidence type="ECO:0000256" key="4">
    <source>
        <dbReference type="ARBA" id="ARBA00011738"/>
    </source>
</evidence>
<dbReference type="SUPFAM" id="SSF109604">
    <property type="entry name" value="HD-domain/PDEase-like"/>
    <property type="match status" value="1"/>
</dbReference>
<dbReference type="GO" id="GO:0046872">
    <property type="term" value="F:metal ion binding"/>
    <property type="evidence" value="ECO:0007669"/>
    <property type="project" value="UniProtKB-KW"/>
</dbReference>
<organism evidence="9 10">
    <name type="scientific">Rohdeia mirabilis</name>
    <dbReference type="NCBI Taxonomy" id="2528008"/>
    <lineage>
        <taxon>Bacteria</taxon>
        <taxon>Pseudomonadati</taxon>
        <taxon>Planctomycetota</taxon>
        <taxon>Planctomycetia</taxon>
        <taxon>Planctomycetia incertae sedis</taxon>
        <taxon>Rohdeia</taxon>
    </lineage>
</organism>
<dbReference type="InterPro" id="IPR039356">
    <property type="entry name" value="YfbR/HDDC2"/>
</dbReference>
<keyword evidence="6" id="KW-0479">Metal-binding</keyword>
<comment type="cofactor">
    <cofactor evidence="2">
        <name>Mn(2+)</name>
        <dbReference type="ChEBI" id="CHEBI:29035"/>
    </cofactor>
</comment>
<dbReference type="EC" id="3.1.3.89" evidence="5"/>
<evidence type="ECO:0000313" key="10">
    <source>
        <dbReference type="Proteomes" id="UP000319342"/>
    </source>
</evidence>
<dbReference type="AlphaFoldDB" id="A0A518D460"/>
<dbReference type="OrthoDB" id="9812744at2"/>
<dbReference type="Pfam" id="PF13023">
    <property type="entry name" value="HD_3"/>
    <property type="match status" value="1"/>
</dbReference>
<dbReference type="PANTHER" id="PTHR11845">
    <property type="entry name" value="5'-DEOXYNUCLEOTIDASE HDDC2"/>
    <property type="match status" value="1"/>
</dbReference>
<dbReference type="RefSeq" id="WP_145191175.1">
    <property type="nucleotide sequence ID" value="NZ_CP036290.1"/>
</dbReference>
<dbReference type="Gene3D" id="1.10.3210.10">
    <property type="entry name" value="Hypothetical protein af1432"/>
    <property type="match status" value="1"/>
</dbReference>
<dbReference type="Proteomes" id="UP000319342">
    <property type="component" value="Chromosome"/>
</dbReference>
<evidence type="ECO:0000256" key="7">
    <source>
        <dbReference type="ARBA" id="ARBA00022801"/>
    </source>
</evidence>
<keyword evidence="10" id="KW-1185">Reference proteome</keyword>
<dbReference type="GO" id="GO:0005737">
    <property type="term" value="C:cytoplasm"/>
    <property type="evidence" value="ECO:0007669"/>
    <property type="project" value="TreeGrafter"/>
</dbReference>
<comment type="cofactor">
    <cofactor evidence="3">
        <name>Co(2+)</name>
        <dbReference type="ChEBI" id="CHEBI:48828"/>
    </cofactor>
</comment>
<feature type="domain" description="HD/PDEase" evidence="8">
    <location>
        <begin position="42"/>
        <end position="158"/>
    </location>
</feature>
<dbReference type="PANTHER" id="PTHR11845:SF13">
    <property type="entry name" value="5'-DEOXYNUCLEOTIDASE HDDC2"/>
    <property type="match status" value="1"/>
</dbReference>
<evidence type="ECO:0000256" key="2">
    <source>
        <dbReference type="ARBA" id="ARBA00001936"/>
    </source>
</evidence>
<sequence>MNLPPEYHMRSDDDSPALAALLEMLALERLPRTGWLQAGLPQAESIAAHSHGVATLALTLGTQVEPPLDVDRVVTLCVAHDLPEARLGDLPRTAADLLPPGAKRSAEEAAGDALLEPFGPQSRARLEEYLIGETREARFARVCDRLQLALRLLAYARAGARGLGRFRRGVEGLDCSEFDVAREMRDEVVAAIVATGAFE</sequence>
<proteinExistence type="predicted"/>
<evidence type="ECO:0000256" key="3">
    <source>
        <dbReference type="ARBA" id="ARBA00001941"/>
    </source>
</evidence>
<evidence type="ECO:0000256" key="5">
    <source>
        <dbReference type="ARBA" id="ARBA00012964"/>
    </source>
</evidence>
<evidence type="ECO:0000313" key="9">
    <source>
        <dbReference type="EMBL" id="QDU86265.1"/>
    </source>
</evidence>
<gene>
    <name evidence="9" type="ORF">Pla163_34160</name>
</gene>
<evidence type="ECO:0000256" key="1">
    <source>
        <dbReference type="ARBA" id="ARBA00001638"/>
    </source>
</evidence>
<dbReference type="GO" id="GO:0002953">
    <property type="term" value="F:5'-deoxynucleotidase activity"/>
    <property type="evidence" value="ECO:0007669"/>
    <property type="project" value="UniProtKB-EC"/>
</dbReference>
<comment type="catalytic activity">
    <reaction evidence="1">
        <text>a 2'-deoxyribonucleoside 5'-phosphate + H2O = a 2'-deoxyribonucleoside + phosphate</text>
        <dbReference type="Rhea" id="RHEA:36167"/>
        <dbReference type="ChEBI" id="CHEBI:15377"/>
        <dbReference type="ChEBI" id="CHEBI:18274"/>
        <dbReference type="ChEBI" id="CHEBI:43474"/>
        <dbReference type="ChEBI" id="CHEBI:65317"/>
        <dbReference type="EC" id="3.1.3.89"/>
    </reaction>
</comment>
<dbReference type="SMART" id="SM00471">
    <property type="entry name" value="HDc"/>
    <property type="match status" value="1"/>
</dbReference>
<evidence type="ECO:0000259" key="8">
    <source>
        <dbReference type="SMART" id="SM00471"/>
    </source>
</evidence>
<name>A0A518D460_9BACT</name>
<protein>
    <recommendedName>
        <fullName evidence="5">5'-deoxynucleotidase</fullName>
        <ecNumber evidence="5">3.1.3.89</ecNumber>
    </recommendedName>
</protein>